<dbReference type="AlphaFoldDB" id="A0A0F9TT49"/>
<reference evidence="1" key="1">
    <citation type="journal article" date="2015" name="Nature">
        <title>Complex archaea that bridge the gap between prokaryotes and eukaryotes.</title>
        <authorList>
            <person name="Spang A."/>
            <person name="Saw J.H."/>
            <person name="Jorgensen S.L."/>
            <person name="Zaremba-Niedzwiedzka K."/>
            <person name="Martijn J."/>
            <person name="Lind A.E."/>
            <person name="van Eijk R."/>
            <person name="Schleper C."/>
            <person name="Guy L."/>
            <person name="Ettema T.J."/>
        </authorList>
    </citation>
    <scope>NUCLEOTIDE SEQUENCE</scope>
</reference>
<evidence type="ECO:0000313" key="1">
    <source>
        <dbReference type="EMBL" id="KKN78137.1"/>
    </source>
</evidence>
<dbReference type="EMBL" id="LAZR01000268">
    <property type="protein sequence ID" value="KKN78137.1"/>
    <property type="molecule type" value="Genomic_DNA"/>
</dbReference>
<accession>A0A0F9TT49</accession>
<organism evidence="1">
    <name type="scientific">marine sediment metagenome</name>
    <dbReference type="NCBI Taxonomy" id="412755"/>
    <lineage>
        <taxon>unclassified sequences</taxon>
        <taxon>metagenomes</taxon>
        <taxon>ecological metagenomes</taxon>
    </lineage>
</organism>
<proteinExistence type="predicted"/>
<comment type="caution">
    <text evidence="1">The sequence shown here is derived from an EMBL/GenBank/DDBJ whole genome shotgun (WGS) entry which is preliminary data.</text>
</comment>
<gene>
    <name evidence="1" type="ORF">LCGC14_0353640</name>
</gene>
<sequence length="380" mass="40414">MAETSRPWSGIVLGDSGPYSDDQWTDIWLGLIAPTIATEGVFIDQLDNLSLSGLPASPVTIESGRALVDGSWYESSASVAVAIPTPAGNPRVDRIVLRKDWALQTIRITRIAGAEAAAPTPPAITQNDGVTWDLPLWQVHITVGAVITVFADDREFIGQYHPLGISATKVYIENDFFTPQLTLPDGSFLNEFRVTASSGNVAVRGESGLAGFGSGALGFVHTGGGAGGDSALIESVQYKPDLINARLVIRAKNPNTDGNLDRVMGFVGNGGTLTPAEGVYFRADGAGNWFAIARTGGVEAGSAIDTGQALDDVWRKFEIRQTATDVVQYLIDDVVVATNRVNIPSDLDLDLVINIFDNGAVPANLVYLQADYLTLRGDRP</sequence>
<name>A0A0F9TT49_9ZZZZ</name>
<protein>
    <submittedName>
        <fullName evidence="1">Uncharacterized protein</fullName>
    </submittedName>
</protein>